<protein>
    <recommendedName>
        <fullName evidence="3">histidine kinase</fullName>
        <ecNumber evidence="3">2.7.13.3</ecNumber>
    </recommendedName>
</protein>
<evidence type="ECO:0000256" key="11">
    <source>
        <dbReference type="ARBA" id="ARBA00023012"/>
    </source>
</evidence>
<dbReference type="InterPro" id="IPR038318">
    <property type="entry name" value="KdpD_sf"/>
</dbReference>
<feature type="region of interest" description="Disordered" evidence="13">
    <location>
        <begin position="1"/>
        <end position="30"/>
    </location>
</feature>
<keyword evidence="7" id="KW-0547">Nucleotide-binding</keyword>
<keyword evidence="5" id="KW-0808">Transferase</keyword>
<feature type="transmembrane region" description="Helical" evidence="14">
    <location>
        <begin position="57"/>
        <end position="78"/>
    </location>
</feature>
<evidence type="ECO:0000256" key="2">
    <source>
        <dbReference type="ARBA" id="ARBA00004141"/>
    </source>
</evidence>
<dbReference type="PROSITE" id="PS50109">
    <property type="entry name" value="HIS_KIN"/>
    <property type="match status" value="1"/>
</dbReference>
<evidence type="ECO:0000256" key="3">
    <source>
        <dbReference type="ARBA" id="ARBA00012438"/>
    </source>
</evidence>
<keyword evidence="8" id="KW-0418">Kinase</keyword>
<dbReference type="InterPro" id="IPR025201">
    <property type="entry name" value="KdpD_TM"/>
</dbReference>
<accession>A0A371B9M1</accession>
<evidence type="ECO:0000256" key="14">
    <source>
        <dbReference type="SAM" id="Phobius"/>
    </source>
</evidence>
<dbReference type="Gene3D" id="3.30.565.10">
    <property type="entry name" value="Histidine kinase-like ATPase, C-terminal domain"/>
    <property type="match status" value="1"/>
</dbReference>
<keyword evidence="12 14" id="KW-0472">Membrane</keyword>
<keyword evidence="11" id="KW-0902">Two-component regulatory system</keyword>
<dbReference type="SUPFAM" id="SSF47384">
    <property type="entry name" value="Homodimeric domain of signal transducing histidine kinase"/>
    <property type="match status" value="1"/>
</dbReference>
<feature type="domain" description="Histidine kinase" evidence="15">
    <location>
        <begin position="331"/>
        <end position="548"/>
    </location>
</feature>
<evidence type="ECO:0000313" key="16">
    <source>
        <dbReference type="EMBL" id="RDV04278.1"/>
    </source>
</evidence>
<dbReference type="Gene3D" id="1.20.120.620">
    <property type="entry name" value="Backbone structure of the membrane domain of e. Coli histidine kinase receptor kdpd"/>
    <property type="match status" value="1"/>
</dbReference>
<dbReference type="PRINTS" id="PR00344">
    <property type="entry name" value="BCTRLSENSOR"/>
</dbReference>
<reference evidence="17" key="1">
    <citation type="submission" date="2018-08" db="EMBL/GenBank/DDBJ databases">
        <authorList>
            <person name="Kim S.-J."/>
            <person name="Jung G.-Y."/>
        </authorList>
    </citation>
    <scope>NUCLEOTIDE SEQUENCE [LARGE SCALE GENOMIC DNA]</scope>
    <source>
        <strain evidence="17">GY_H</strain>
    </source>
</reference>
<evidence type="ECO:0000256" key="4">
    <source>
        <dbReference type="ARBA" id="ARBA00022553"/>
    </source>
</evidence>
<dbReference type="GO" id="GO:0005886">
    <property type="term" value="C:plasma membrane"/>
    <property type="evidence" value="ECO:0007669"/>
    <property type="project" value="TreeGrafter"/>
</dbReference>
<evidence type="ECO:0000256" key="12">
    <source>
        <dbReference type="ARBA" id="ARBA00023136"/>
    </source>
</evidence>
<dbReference type="InterPro" id="IPR005467">
    <property type="entry name" value="His_kinase_dom"/>
</dbReference>
<dbReference type="OrthoDB" id="9806130at2"/>
<dbReference type="InterPro" id="IPR052023">
    <property type="entry name" value="Histidine_kinase_KdpD"/>
</dbReference>
<feature type="transmembrane region" description="Helical" evidence="14">
    <location>
        <begin position="133"/>
        <end position="150"/>
    </location>
</feature>
<dbReference type="GO" id="GO:0000155">
    <property type="term" value="F:phosphorelay sensor kinase activity"/>
    <property type="evidence" value="ECO:0007669"/>
    <property type="project" value="InterPro"/>
</dbReference>
<evidence type="ECO:0000256" key="13">
    <source>
        <dbReference type="SAM" id="MobiDB-lite"/>
    </source>
</evidence>
<comment type="caution">
    <text evidence="16">The sequence shown here is derived from an EMBL/GenBank/DDBJ whole genome shotgun (WGS) entry which is preliminary data.</text>
</comment>
<dbReference type="InterPro" id="IPR036890">
    <property type="entry name" value="HATPase_C_sf"/>
</dbReference>
<dbReference type="InterPro" id="IPR004358">
    <property type="entry name" value="Sig_transdc_His_kin-like_C"/>
</dbReference>
<dbReference type="Gene3D" id="1.10.287.130">
    <property type="match status" value="1"/>
</dbReference>
<evidence type="ECO:0000256" key="8">
    <source>
        <dbReference type="ARBA" id="ARBA00022777"/>
    </source>
</evidence>
<evidence type="ECO:0000259" key="15">
    <source>
        <dbReference type="PROSITE" id="PS50109"/>
    </source>
</evidence>
<dbReference type="CDD" id="cd00082">
    <property type="entry name" value="HisKA"/>
    <property type="match status" value="1"/>
</dbReference>
<dbReference type="InterPro" id="IPR003594">
    <property type="entry name" value="HATPase_dom"/>
</dbReference>
<dbReference type="AlphaFoldDB" id="A0A371B9M1"/>
<dbReference type="InterPro" id="IPR003661">
    <property type="entry name" value="HisK_dim/P_dom"/>
</dbReference>
<dbReference type="PANTHER" id="PTHR45569:SF1">
    <property type="entry name" value="SENSOR PROTEIN KDPD"/>
    <property type="match status" value="1"/>
</dbReference>
<dbReference type="SMART" id="SM00387">
    <property type="entry name" value="HATPase_c"/>
    <property type="match status" value="1"/>
</dbReference>
<dbReference type="EMBL" id="QRGO01000001">
    <property type="protein sequence ID" value="RDV04278.1"/>
    <property type="molecule type" value="Genomic_DNA"/>
</dbReference>
<keyword evidence="9" id="KW-0067">ATP-binding</keyword>
<evidence type="ECO:0000256" key="9">
    <source>
        <dbReference type="ARBA" id="ARBA00022840"/>
    </source>
</evidence>
<evidence type="ECO:0000256" key="5">
    <source>
        <dbReference type="ARBA" id="ARBA00022679"/>
    </source>
</evidence>
<dbReference type="Pfam" id="PF13493">
    <property type="entry name" value="DUF4118"/>
    <property type="match status" value="1"/>
</dbReference>
<dbReference type="GO" id="GO:0005524">
    <property type="term" value="F:ATP binding"/>
    <property type="evidence" value="ECO:0007669"/>
    <property type="project" value="UniProtKB-KW"/>
</dbReference>
<dbReference type="SUPFAM" id="SSF55874">
    <property type="entry name" value="ATPase domain of HSP90 chaperone/DNA topoisomerase II/histidine kinase"/>
    <property type="match status" value="1"/>
</dbReference>
<feature type="transmembrane region" description="Helical" evidence="14">
    <location>
        <begin position="98"/>
        <end position="121"/>
    </location>
</feature>
<name>A0A371B9M1_9BRAD</name>
<keyword evidence="4" id="KW-0597">Phosphoprotein</keyword>
<dbReference type="Pfam" id="PF02518">
    <property type="entry name" value="HATPase_c"/>
    <property type="match status" value="1"/>
</dbReference>
<dbReference type="InterPro" id="IPR036097">
    <property type="entry name" value="HisK_dim/P_sf"/>
</dbReference>
<comment type="catalytic activity">
    <reaction evidence="1">
        <text>ATP + protein L-histidine = ADP + protein N-phospho-L-histidine.</text>
        <dbReference type="EC" id="2.7.13.3"/>
    </reaction>
</comment>
<dbReference type="SMART" id="SM00388">
    <property type="entry name" value="HisKA"/>
    <property type="match status" value="1"/>
</dbReference>
<dbReference type="Pfam" id="PF00512">
    <property type="entry name" value="HisKA"/>
    <property type="match status" value="1"/>
</dbReference>
<keyword evidence="10 14" id="KW-1133">Transmembrane helix</keyword>
<keyword evidence="17" id="KW-1185">Reference proteome</keyword>
<dbReference type="EC" id="2.7.13.3" evidence="3"/>
<keyword evidence="6 14" id="KW-0812">Transmembrane</keyword>
<evidence type="ECO:0000256" key="1">
    <source>
        <dbReference type="ARBA" id="ARBA00000085"/>
    </source>
</evidence>
<evidence type="ECO:0000256" key="6">
    <source>
        <dbReference type="ARBA" id="ARBA00022692"/>
    </source>
</evidence>
<evidence type="ECO:0000256" key="10">
    <source>
        <dbReference type="ARBA" id="ARBA00022989"/>
    </source>
</evidence>
<gene>
    <name evidence="16" type="ORF">DXH78_06600</name>
</gene>
<dbReference type="Proteomes" id="UP000263993">
    <property type="component" value="Unassembled WGS sequence"/>
</dbReference>
<sequence length="560" mass="60478">MNRLNRRPGRGLSTQHGRDKQGSGAYIGGGGPKAVRTLTAMPFTISLHRLRQEMRGLLLTLCLVGIVTAGIFTFVWSVGLTRGTVVYLVPVLIAAMRWGLIAALFASACGVLASAFFFFPPLYSLEIRDPQEVINLLLYIVVAVVVSQLASRLKNELEKSHKREIDLRDLYAFSRRIAVAFDVSDIQSAIEDHLTAVIQRKVVLFATARDAAGNARRRADAAVPPQVLAEIEKLEKADDRRPSTGDPVVADDGEAWLVRAVSPKNPEFGFVAVNLGRPSHGHSDADDLRVRVDAVLADATATLDRLGIAQAINEARMRAETDQLREALIGSVSHELRTPLASIMGAATVLSTAPALAGEPKLQALVQDVRSEAERLNNDIENLIDATRISSDGVKPRMEWADPSDILDSALDRCRKKLSRHTLSLNLPKDLPLVHVDPVLVKQALVQVFDNAAKYSPPGSTIMVAARARDGRIVLNVSDQGAGLSESELPHIWDRFARGERTASLTSGSGLGLWIANAFIAANGGKMDAISDGPGRGTTIAIELPVAQATVHPMESDQDE</sequence>
<organism evidence="16 17">
    <name type="scientific">Undibacter mobilis</name>
    <dbReference type="NCBI Taxonomy" id="2292256"/>
    <lineage>
        <taxon>Bacteria</taxon>
        <taxon>Pseudomonadati</taxon>
        <taxon>Pseudomonadota</taxon>
        <taxon>Alphaproteobacteria</taxon>
        <taxon>Hyphomicrobiales</taxon>
        <taxon>Nitrobacteraceae</taxon>
        <taxon>Undibacter</taxon>
    </lineage>
</organism>
<comment type="subcellular location">
    <subcellularLocation>
        <location evidence="2">Membrane</location>
        <topology evidence="2">Multi-pass membrane protein</topology>
    </subcellularLocation>
</comment>
<dbReference type="PANTHER" id="PTHR45569">
    <property type="entry name" value="SENSOR PROTEIN KDPD"/>
    <property type="match status" value="1"/>
</dbReference>
<evidence type="ECO:0000256" key="7">
    <source>
        <dbReference type="ARBA" id="ARBA00022741"/>
    </source>
</evidence>
<evidence type="ECO:0000313" key="17">
    <source>
        <dbReference type="Proteomes" id="UP000263993"/>
    </source>
</evidence>
<proteinExistence type="predicted"/>